<sequence length="1608" mass="179575">MHQPSSDRRAGQRLSRHFSADPRSLDAPGVEAQSIHGSFLDEPMAHGLSSESHVGWTAPDDDSANAAHHLQLAEDHAPMLYDYSQPRPDHGDLRQARSSSNLRSSYRLSSHYPLESSNPRQRGDRGDRYQVQHESPGKVDGTSTSSHPSDARPEISASSTFNHLRPRTCVSNKEPSSGSSRENSPSTIGRDEFSSGQTSVAAASPSARINAMAEPVGDQVKNKIKQSVDLLAMSLDLLSFLKEHRPALPVIKLPIPIASSSEAQGVVGETLSGHIGRASSNATSRGAGATKVDGWQISRSQRARTDPWACSGCHRDLGWLLLRGPASAEATSYRAVFLCNDCSPIAKEPNSFHSDHVENMSEPSYYNSFTRFVEEESGHPLPEPRPHAGSDRVRPRKKRKEVEDSSAACDVCTRIIASGSISAIDRDEAPPNLLVEFICASCHDRYRRCTDCGSRFTPRVGTGKWRLKELFADGVKSCSIPHRPLVLEDTTCDTWRVSDLPHGSDEFSAFLHETHKALVGAVMVVIAIPDTMESDAPFCVDFRTAAMVCNDLHSILSSLVTQDIEEELGIRRYLALRWHNPSKQERSNIFVLQPQDPNVVAQERPERLMREGYSLHSYVFAELDLKHGSVGIHAMVPRGIGHSYYAQSLLAQALLVRMRADLLETNKARVAQGLKPFPKIHEVWNFMTIGKSSRVLQRDESQRGMIELDQYLEQYKDVTDPSHFPPIRPFFLPTAYLSRYRFWARRFEEDDDLTAIQRSRYVKAATKRRQQQSVPTGLPRVVGPIERLPPPTLTDADADFGLVNSLSMSDPPPAYSAAVEASHASCSAEYVIGSSSSTAASWTDSELRMVSSSRHFHDQFDRRLLLHGCNLSGINKLPSKPDGATHVLNEGWWDHENVSFVGRPFPLDEAHDHLARLSQWGLTFVRFVVTWEALEHSGPGQYDTDYIDYLRSLISLFPEYGIKCYIDAHQDVWSRHTGGSGAPTWTLELVGFDIRNLKATGAAHAHNLNLDDDDPAPQNWPSGYTKLAGATMATLFWAGETFAPKRQVKRGQSAAVWGQDAPDEKVGVQVFMQKCMIGAFGALADALTNLPAVIGFEVMNEPHPGYIGLHSPYSFNLKKDLAIGHFPTAVQSWALGAGHSVLIDHYGPSFPVTAVTHQTLISPPKGITAWKEGVECVWKEQGVWAWDEKKKEALALRIEYFNQHPETGVQTDWAKDFYFPFCRDFGERIKEANPRWYTMAEPLPNEPCPRWTPESQPHNLIYAPHWYDLQALFTKSLGFMTANVQGLARGMFLLRALYFGRNGTRKNYTAQIREVIQSGYRTLGELPIILGETGVPFDLNGKQAFASGDFSWQERQMDAICSALERNLISFNLWNYNPLNTDQWGDSWNAENFSWFSQSDMTRVKFDAAKSEDERLNVGARVLDAIEVSLSGLLWHARGGNGLTHDRPLQRPYASKVAGIPYAFSYDFKLLQCTFSYVNPTNPKDFRTRRPQNLATTDDPPIPGTMPRSRETEIYLPRRRFGGLNSRLKVRLSDGEWKYDEELQTLYVLHANLTPGFIHTVRISVDGEVLDALLIIAGMIVLGITMTCALSQYDQAWLVEKVLAKSEL</sequence>
<name>A0A2X0MVQ5_9BASI</name>
<evidence type="ECO:0000259" key="6">
    <source>
        <dbReference type="Pfam" id="PF18564"/>
    </source>
</evidence>
<dbReference type="Gene3D" id="2.60.40.1180">
    <property type="entry name" value="Golgi alpha-mannosidase II"/>
    <property type="match status" value="1"/>
</dbReference>
<reference evidence="7 8" key="1">
    <citation type="submission" date="2016-11" db="EMBL/GenBank/DDBJ databases">
        <authorList>
            <person name="Jaros S."/>
            <person name="Januszkiewicz K."/>
            <person name="Wedrychowicz H."/>
        </authorList>
    </citation>
    <scope>NUCLEOTIDE SEQUENCE [LARGE SCALE GENOMIC DNA]</scope>
</reference>
<dbReference type="Gene3D" id="3.20.20.80">
    <property type="entry name" value="Glycosidases"/>
    <property type="match status" value="1"/>
</dbReference>
<evidence type="ECO:0000256" key="4">
    <source>
        <dbReference type="SAM" id="MobiDB-lite"/>
    </source>
</evidence>
<accession>A0A2X0MVQ5</accession>
<dbReference type="PANTHER" id="PTHR31308:SF5">
    <property type="entry name" value="ERGOSTERYL-BETA-GLUCOSIDASE"/>
    <property type="match status" value="1"/>
</dbReference>
<evidence type="ECO:0000256" key="3">
    <source>
        <dbReference type="ARBA" id="ARBA00023295"/>
    </source>
</evidence>
<feature type="compositionally biased region" description="Basic and acidic residues" evidence="4">
    <location>
        <begin position="121"/>
        <end position="137"/>
    </location>
</feature>
<comment type="similarity">
    <text evidence="1">Belongs to the glycosyl hydrolase 5 (cellulase A) family.</text>
</comment>
<feature type="region of interest" description="Disordered" evidence="4">
    <location>
        <begin position="1"/>
        <end position="206"/>
    </location>
</feature>
<feature type="compositionally biased region" description="Basic and acidic residues" evidence="4">
    <location>
        <begin position="1"/>
        <end position="10"/>
    </location>
</feature>
<keyword evidence="3" id="KW-0326">Glycosidase</keyword>
<evidence type="ECO:0000313" key="7">
    <source>
        <dbReference type="EMBL" id="SGY39659.1"/>
    </source>
</evidence>
<dbReference type="InterPro" id="IPR017853">
    <property type="entry name" value="GH"/>
</dbReference>
<dbReference type="InterPro" id="IPR052066">
    <property type="entry name" value="Glycosphingolipid_Hydrolases"/>
</dbReference>
<dbReference type="PANTHER" id="PTHR31308">
    <property type="match status" value="1"/>
</dbReference>
<feature type="domain" description="Glycoside hydrolase family 5 C-terminal" evidence="6">
    <location>
        <begin position="1451"/>
        <end position="1563"/>
    </location>
</feature>
<dbReference type="GO" id="GO:0050295">
    <property type="term" value="F:steryl-beta-glucosidase activity"/>
    <property type="evidence" value="ECO:0007669"/>
    <property type="project" value="TreeGrafter"/>
</dbReference>
<feature type="domain" description="Glycoside hydrolase family 5" evidence="5">
    <location>
        <begin position="909"/>
        <end position="973"/>
    </location>
</feature>
<gene>
    <name evidence="7" type="primary">BQ5605_C003g02259</name>
    <name evidence="7" type="ORF">BQ5605_C003G02259</name>
</gene>
<feature type="region of interest" description="Disordered" evidence="4">
    <location>
        <begin position="764"/>
        <end position="785"/>
    </location>
</feature>
<protein>
    <submittedName>
        <fullName evidence="7">BQ5605_C003g02259 protein</fullName>
    </submittedName>
</protein>
<feature type="region of interest" description="Disordered" evidence="4">
    <location>
        <begin position="1486"/>
        <end position="1508"/>
    </location>
</feature>
<evidence type="ECO:0000256" key="1">
    <source>
        <dbReference type="ARBA" id="ARBA00005641"/>
    </source>
</evidence>
<evidence type="ECO:0000259" key="5">
    <source>
        <dbReference type="Pfam" id="PF00150"/>
    </source>
</evidence>
<evidence type="ECO:0000313" key="8">
    <source>
        <dbReference type="Proteomes" id="UP000249464"/>
    </source>
</evidence>
<dbReference type="STRING" id="796604.A0A2X0MVQ5"/>
<dbReference type="InterPro" id="IPR041036">
    <property type="entry name" value="GH5_C"/>
</dbReference>
<proteinExistence type="inferred from homology"/>
<dbReference type="SUPFAM" id="SSF51445">
    <property type="entry name" value="(Trans)glycosidases"/>
    <property type="match status" value="1"/>
</dbReference>
<keyword evidence="2" id="KW-0378">Hydrolase</keyword>
<feature type="compositionally biased region" description="Basic and acidic residues" evidence="4">
    <location>
        <begin position="376"/>
        <end position="393"/>
    </location>
</feature>
<feature type="region of interest" description="Disordered" evidence="4">
    <location>
        <begin position="376"/>
        <end position="401"/>
    </location>
</feature>
<feature type="compositionally biased region" description="Low complexity" evidence="4">
    <location>
        <begin position="96"/>
        <end position="110"/>
    </location>
</feature>
<feature type="compositionally biased region" description="Low complexity" evidence="4">
    <location>
        <begin position="174"/>
        <end position="186"/>
    </location>
</feature>
<dbReference type="InterPro" id="IPR013780">
    <property type="entry name" value="Glyco_hydro_b"/>
</dbReference>
<dbReference type="GO" id="GO:0000272">
    <property type="term" value="P:polysaccharide catabolic process"/>
    <property type="evidence" value="ECO:0007669"/>
    <property type="project" value="InterPro"/>
</dbReference>
<dbReference type="InterPro" id="IPR018087">
    <property type="entry name" value="Glyco_hydro_5_CS"/>
</dbReference>
<dbReference type="Proteomes" id="UP000249464">
    <property type="component" value="Unassembled WGS sequence"/>
</dbReference>
<evidence type="ECO:0000256" key="2">
    <source>
        <dbReference type="ARBA" id="ARBA00022801"/>
    </source>
</evidence>
<dbReference type="InterPro" id="IPR001547">
    <property type="entry name" value="Glyco_hydro_5"/>
</dbReference>
<dbReference type="Pfam" id="PF18564">
    <property type="entry name" value="Glyco_hydro_5_C"/>
    <property type="match status" value="1"/>
</dbReference>
<dbReference type="GO" id="GO:1904462">
    <property type="term" value="P:ergosteryl 3-beta-D-glucoside catabolic process"/>
    <property type="evidence" value="ECO:0007669"/>
    <property type="project" value="TreeGrafter"/>
</dbReference>
<dbReference type="PROSITE" id="PS00659">
    <property type="entry name" value="GLYCOSYL_HYDROL_F5"/>
    <property type="match status" value="1"/>
</dbReference>
<dbReference type="EMBL" id="FQNC01000042">
    <property type="protein sequence ID" value="SGY39659.1"/>
    <property type="molecule type" value="Genomic_DNA"/>
</dbReference>
<organism evidence="7 8">
    <name type="scientific">Microbotryum silenes-dioicae</name>
    <dbReference type="NCBI Taxonomy" id="796604"/>
    <lineage>
        <taxon>Eukaryota</taxon>
        <taxon>Fungi</taxon>
        <taxon>Dikarya</taxon>
        <taxon>Basidiomycota</taxon>
        <taxon>Pucciniomycotina</taxon>
        <taxon>Microbotryomycetes</taxon>
        <taxon>Microbotryales</taxon>
        <taxon>Microbotryaceae</taxon>
        <taxon>Microbotryum</taxon>
    </lineage>
</organism>
<keyword evidence="8" id="KW-1185">Reference proteome</keyword>
<dbReference type="Pfam" id="PF00150">
    <property type="entry name" value="Cellulase"/>
    <property type="match status" value="1"/>
</dbReference>